<comment type="caution">
    <text evidence="2">The sequence shown here is derived from an EMBL/GenBank/DDBJ whole genome shotgun (WGS) entry which is preliminary data.</text>
</comment>
<dbReference type="Pfam" id="PF00903">
    <property type="entry name" value="Glyoxalase"/>
    <property type="match status" value="1"/>
</dbReference>
<feature type="domain" description="VOC" evidence="1">
    <location>
        <begin position="3"/>
        <end position="118"/>
    </location>
</feature>
<evidence type="ECO:0000313" key="2">
    <source>
        <dbReference type="EMBL" id="MBP1468251.1"/>
    </source>
</evidence>
<evidence type="ECO:0000313" key="3">
    <source>
        <dbReference type="Proteomes" id="UP001193081"/>
    </source>
</evidence>
<keyword evidence="3" id="KW-1185">Reference proteome</keyword>
<proteinExistence type="predicted"/>
<protein>
    <submittedName>
        <fullName evidence="2">VOC family protein</fullName>
    </submittedName>
</protein>
<dbReference type="PROSITE" id="PS51819">
    <property type="entry name" value="VOC"/>
    <property type="match status" value="1"/>
</dbReference>
<dbReference type="InterPro" id="IPR052164">
    <property type="entry name" value="Anthracycline_SecMetBiosynth"/>
</dbReference>
<organism evidence="2 3">
    <name type="scientific">Candidatus Chloroploca mongolica</name>
    <dbReference type="NCBI Taxonomy" id="2528176"/>
    <lineage>
        <taxon>Bacteria</taxon>
        <taxon>Bacillati</taxon>
        <taxon>Chloroflexota</taxon>
        <taxon>Chloroflexia</taxon>
        <taxon>Chloroflexales</taxon>
        <taxon>Chloroflexineae</taxon>
        <taxon>Oscillochloridaceae</taxon>
        <taxon>Candidatus Chloroploca</taxon>
    </lineage>
</organism>
<dbReference type="PANTHER" id="PTHR33993">
    <property type="entry name" value="GLYOXALASE-RELATED"/>
    <property type="match status" value="1"/>
</dbReference>
<dbReference type="EMBL" id="SIJK02000061">
    <property type="protein sequence ID" value="MBP1468251.1"/>
    <property type="molecule type" value="Genomic_DNA"/>
</dbReference>
<evidence type="ECO:0000259" key="1">
    <source>
        <dbReference type="PROSITE" id="PS51819"/>
    </source>
</evidence>
<dbReference type="PANTHER" id="PTHR33993:SF2">
    <property type="entry name" value="VOC DOMAIN-CONTAINING PROTEIN"/>
    <property type="match status" value="1"/>
</dbReference>
<sequence length="123" mass="13555">MPRVVHFEICADDPERASKFYTDVFGWQINKWDGPVDYWLTMTGSREQPGIDGGIMRRESPTMPGVINTIDVASVDAMMEQIVAHGGSVAMPKTSVPGMGYIAYCLDTEGNMFSVMEEDLSAV</sequence>
<dbReference type="Proteomes" id="UP001193081">
    <property type="component" value="Unassembled WGS sequence"/>
</dbReference>
<reference evidence="2 3" key="1">
    <citation type="submission" date="2021-03" db="EMBL/GenBank/DDBJ databases">
        <authorList>
            <person name="Grouzdev D.S."/>
        </authorList>
    </citation>
    <scope>NUCLEOTIDE SEQUENCE [LARGE SCALE GENOMIC DNA]</scope>
    <source>
        <strain evidence="2 3">M50-1</strain>
    </source>
</reference>
<dbReference type="SUPFAM" id="SSF54593">
    <property type="entry name" value="Glyoxalase/Bleomycin resistance protein/Dihydroxybiphenyl dioxygenase"/>
    <property type="match status" value="1"/>
</dbReference>
<dbReference type="InterPro" id="IPR004360">
    <property type="entry name" value="Glyas_Fos-R_dOase_dom"/>
</dbReference>
<accession>A0ABS4DFN9</accession>
<dbReference type="RefSeq" id="WP_135480821.1">
    <property type="nucleotide sequence ID" value="NZ_SIJK02000061.1"/>
</dbReference>
<dbReference type="InterPro" id="IPR037523">
    <property type="entry name" value="VOC_core"/>
</dbReference>
<name>A0ABS4DFN9_9CHLR</name>
<dbReference type="Gene3D" id="3.10.180.10">
    <property type="entry name" value="2,3-Dihydroxybiphenyl 1,2-Dioxygenase, domain 1"/>
    <property type="match status" value="1"/>
</dbReference>
<dbReference type="CDD" id="cd07247">
    <property type="entry name" value="SgaA_N_like"/>
    <property type="match status" value="1"/>
</dbReference>
<dbReference type="InterPro" id="IPR029068">
    <property type="entry name" value="Glyas_Bleomycin-R_OHBP_Dase"/>
</dbReference>
<gene>
    <name evidence="2" type="ORF">EYB53_021250</name>
</gene>